<accession>A0A1D8KKK1</accession>
<evidence type="ECO:0000313" key="5">
    <source>
        <dbReference type="Proteomes" id="UP000240804"/>
    </source>
</evidence>
<protein>
    <recommendedName>
        <fullName evidence="6">Gp187</fullName>
    </recommendedName>
</protein>
<dbReference type="EMBL" id="KU686199">
    <property type="protein sequence ID" value="AOV59166.1"/>
    <property type="molecule type" value="Genomic_DNA"/>
</dbReference>
<reference evidence="4 5" key="1">
    <citation type="journal article" date="2016" name="Virology">
        <title>The genomic content and context of auxiliary metabolic genes in marine cyanomyoviruses.</title>
        <authorList>
            <person name="Crummett L.T."/>
            <person name="Puxty R.J."/>
            <person name="Weihe C."/>
            <person name="Marston M.F."/>
            <person name="Martiny J.B."/>
        </authorList>
    </citation>
    <scope>NUCLEOTIDE SEQUENCE [LARGE SCALE GENOMIC DNA]</scope>
    <source>
        <strain evidence="1">0808SB25</strain>
        <strain evidence="2">0910TB04</strain>
        <strain evidence="3">1010CC42</strain>
    </source>
</reference>
<evidence type="ECO:0000313" key="4">
    <source>
        <dbReference type="Proteomes" id="UP000204537"/>
    </source>
</evidence>
<dbReference type="EMBL" id="KU686197">
    <property type="protein sequence ID" value="AOV58687.1"/>
    <property type="molecule type" value="Genomic_DNA"/>
</dbReference>
<dbReference type="OrthoDB" id="24756at10239"/>
<name>A0A1D8KKK1_9CAUD</name>
<sequence>MLSFLLPLASKIISDAVSNIPENEELGEKLIDICLVILGKAVKLTKTDMDDQLLEVVAAAIKAREEAPAEGE</sequence>
<dbReference type="Proteomes" id="UP000204537">
    <property type="component" value="Segment"/>
</dbReference>
<dbReference type="KEGG" id="vg:30306473"/>
<organism evidence="3 4">
    <name type="scientific">Synechococcus phage S-CAM3</name>
    <dbReference type="NCBI Taxonomy" id="1883366"/>
    <lineage>
        <taxon>Viruses</taxon>
        <taxon>Duplodnaviria</taxon>
        <taxon>Heunggongvirae</taxon>
        <taxon>Uroviricota</taxon>
        <taxon>Caudoviricetes</taxon>
        <taxon>Pantevenvirales</taxon>
        <taxon>Kyanoviridae</taxon>
        <taxon>Charybdisvirus</taxon>
        <taxon>Charybdisvirus scam3</taxon>
    </lineage>
</organism>
<dbReference type="Proteomes" id="UP000240804">
    <property type="component" value="Segment"/>
</dbReference>
<dbReference type="GeneID" id="30306473"/>
<dbReference type="EMBL" id="KU686198">
    <property type="protein sequence ID" value="AOV58927.1"/>
    <property type="molecule type" value="Genomic_DNA"/>
</dbReference>
<dbReference type="RefSeq" id="YP_009321446.1">
    <property type="nucleotide sequence ID" value="NC_031906.1"/>
</dbReference>
<gene>
    <name evidence="3" type="ORF">C421010_183</name>
    <name evidence="1" type="ORF">S250808_182</name>
    <name evidence="2" type="ORF">T040910_183</name>
</gene>
<dbReference type="Proteomes" id="UP000240920">
    <property type="component" value="Segment"/>
</dbReference>
<keyword evidence="4" id="KW-1185">Reference proteome</keyword>
<evidence type="ECO:0000313" key="1">
    <source>
        <dbReference type="EMBL" id="AOV58687.1"/>
    </source>
</evidence>
<evidence type="ECO:0008006" key="6">
    <source>
        <dbReference type="Google" id="ProtNLM"/>
    </source>
</evidence>
<evidence type="ECO:0000313" key="3">
    <source>
        <dbReference type="EMBL" id="AOV59166.1"/>
    </source>
</evidence>
<proteinExistence type="predicted"/>
<evidence type="ECO:0000313" key="2">
    <source>
        <dbReference type="EMBL" id="AOV58927.1"/>
    </source>
</evidence>